<accession>A0A0F0KLL8</accession>
<reference evidence="2 3" key="1">
    <citation type="submission" date="2015-02" db="EMBL/GenBank/DDBJ databases">
        <title>Draft genome sequences of ten Microbacterium spp. with emphasis on heavy metal contaminated environments.</title>
        <authorList>
            <person name="Corretto E."/>
        </authorList>
    </citation>
    <scope>NUCLEOTIDE SEQUENCE [LARGE SCALE GENOMIC DNA]</scope>
    <source>
        <strain evidence="2 3">BEL163</strain>
    </source>
</reference>
<gene>
    <name evidence="2" type="ORF">RN51_02344</name>
</gene>
<dbReference type="RefSeq" id="WP_082066568.1">
    <property type="nucleotide sequence ID" value="NZ_JAPWHQ010000001.1"/>
</dbReference>
<organism evidence="2 3">
    <name type="scientific">Microbacterium oxydans</name>
    <dbReference type="NCBI Taxonomy" id="82380"/>
    <lineage>
        <taxon>Bacteria</taxon>
        <taxon>Bacillati</taxon>
        <taxon>Actinomycetota</taxon>
        <taxon>Actinomycetes</taxon>
        <taxon>Micrococcales</taxon>
        <taxon>Microbacteriaceae</taxon>
        <taxon>Microbacterium</taxon>
    </lineage>
</organism>
<dbReference type="NCBIfam" id="NF033179">
    <property type="entry name" value="TnsA_like_Actin"/>
    <property type="match status" value="1"/>
</dbReference>
<name>A0A0F0KLL8_9MICO</name>
<evidence type="ECO:0000313" key="3">
    <source>
        <dbReference type="Proteomes" id="UP000033725"/>
    </source>
</evidence>
<dbReference type="Pfam" id="PF08722">
    <property type="entry name" value="Tn7_TnsA-like_N"/>
    <property type="match status" value="1"/>
</dbReference>
<dbReference type="PATRIC" id="fig|82380.10.peg.2358"/>
<sequence length="245" mass="27787">MDLTQQWPVPPTTKANRTRARVEYRLDGVQLELDAVDCDSVPFERGDPVRNFPSWRLKRHYDGYHWMGALGASVGFESLTERGCLIELDRTPGVVAIASQPMWIRWTTPDGPREHCPDYFVRLDDGHAVLMDVKPATQIKDDVRRQFDMTAVFAAERGWRYVVYDAESVVREANLRFLGPFRDWASSEELPMLPEDGLPLAEVAALLGVGSEGFAHCYAHLWSGALEADLDQALNIRTIVWQRSV</sequence>
<proteinExistence type="predicted"/>
<evidence type="ECO:0000313" key="2">
    <source>
        <dbReference type="EMBL" id="KJL21329.1"/>
    </source>
</evidence>
<dbReference type="Proteomes" id="UP000033725">
    <property type="component" value="Unassembled WGS sequence"/>
</dbReference>
<comment type="caution">
    <text evidence="2">The sequence shown here is derived from an EMBL/GenBank/DDBJ whole genome shotgun (WGS) entry which is preliminary data.</text>
</comment>
<dbReference type="EMBL" id="JYIV01000027">
    <property type="protein sequence ID" value="KJL21329.1"/>
    <property type="molecule type" value="Genomic_DNA"/>
</dbReference>
<dbReference type="AlphaFoldDB" id="A0A0F0KLL8"/>
<evidence type="ECO:0000259" key="1">
    <source>
        <dbReference type="Pfam" id="PF08722"/>
    </source>
</evidence>
<dbReference type="OrthoDB" id="3403133at2"/>
<dbReference type="InterPro" id="IPR048000">
    <property type="entry name" value="TnsA-like"/>
</dbReference>
<dbReference type="InterPro" id="IPR014833">
    <property type="entry name" value="TnsA_N"/>
</dbReference>
<protein>
    <recommendedName>
        <fullName evidence="1">TnsA endonuclease N-terminal domain-containing protein</fullName>
    </recommendedName>
</protein>
<feature type="domain" description="TnsA endonuclease N-terminal" evidence="1">
    <location>
        <begin position="92"/>
        <end position="164"/>
    </location>
</feature>